<keyword evidence="2" id="KW-1185">Reference proteome</keyword>
<sequence length="503" mass="54558">MEEALLGFIACLRGQGVRVSTAEAVDAARCAAQPSILGDRVRLHAALRAALVTSASSVSTFDDVFALYFSLRPVPVASRAGEVAAADSDLGGTAGESGEMEDFSLVDGTEGAPPISNSPSAESDMSQYFDPEALSEGYNLDDDADIVNLASMTDEISFSPGGGRSRSQGMKVQLDVSRTHGIDAPGSLSPATGTAMDLDLTDDEEGRLLRWLGTGPSGGAPREDDAMIRGLLDRLPEYLVEHLRRLADLRRTRDVVDHARIAVLDEVSVLERQKLEESLRRIATTLKGGLAQRRKVDPRGRVDPARTARRSLRYDGVPFRPVTVARVRERSRVVVLADVSLSVRATARFTLHMVHGMQSIFGHVRTYAFVDTVREITQLFAHHPLEHALGLVFGGDVLDTDANSDYGRVFEDFLADSGSSLDRRTSVVVLGDGRSNGKDPRMDAFAEIAHRARRVVWLTPEPSYSWGLGTCDLPKYAGLCERVEVVRDLSALERTSLDLALAT</sequence>
<protein>
    <submittedName>
        <fullName evidence="1">VWA domain-containing protein</fullName>
    </submittedName>
</protein>
<dbReference type="InterPro" id="IPR008912">
    <property type="entry name" value="Uncharacterised_CoxE"/>
</dbReference>
<dbReference type="PANTHER" id="PTHR39338">
    <property type="entry name" value="BLL5662 PROTEIN-RELATED"/>
    <property type="match status" value="1"/>
</dbReference>
<comment type="caution">
    <text evidence="1">The sequence shown here is derived from an EMBL/GenBank/DDBJ whole genome shotgun (WGS) entry which is preliminary data.</text>
</comment>
<reference evidence="1 2" key="1">
    <citation type="submission" date="2019-11" db="EMBL/GenBank/DDBJ databases">
        <authorList>
            <person name="Jiang L.-Q."/>
        </authorList>
    </citation>
    <scope>NUCLEOTIDE SEQUENCE [LARGE SCALE GENOMIC DNA]</scope>
    <source>
        <strain evidence="1 2">YIM 132087</strain>
    </source>
</reference>
<dbReference type="Pfam" id="PF05762">
    <property type="entry name" value="VWA_CoxE"/>
    <property type="match status" value="1"/>
</dbReference>
<evidence type="ECO:0000313" key="2">
    <source>
        <dbReference type="Proteomes" id="UP000460221"/>
    </source>
</evidence>
<organism evidence="1 2">
    <name type="scientific">Nakamurella alba</name>
    <dbReference type="NCBI Taxonomy" id="2665158"/>
    <lineage>
        <taxon>Bacteria</taxon>
        <taxon>Bacillati</taxon>
        <taxon>Actinomycetota</taxon>
        <taxon>Actinomycetes</taxon>
        <taxon>Nakamurellales</taxon>
        <taxon>Nakamurellaceae</taxon>
        <taxon>Nakamurella</taxon>
    </lineage>
</organism>
<dbReference type="PANTHER" id="PTHR39338:SF5">
    <property type="entry name" value="BLR6139 PROTEIN"/>
    <property type="match status" value="1"/>
</dbReference>
<accession>A0A7K1FMV3</accession>
<evidence type="ECO:0000313" key="1">
    <source>
        <dbReference type="EMBL" id="MTD15497.1"/>
    </source>
</evidence>
<name>A0A7K1FMV3_9ACTN</name>
<dbReference type="EMBL" id="WLYK01000006">
    <property type="protein sequence ID" value="MTD15497.1"/>
    <property type="molecule type" value="Genomic_DNA"/>
</dbReference>
<dbReference type="AlphaFoldDB" id="A0A7K1FMV3"/>
<dbReference type="Proteomes" id="UP000460221">
    <property type="component" value="Unassembled WGS sequence"/>
</dbReference>
<gene>
    <name evidence="1" type="ORF">GIS00_16295</name>
</gene>
<proteinExistence type="predicted"/>
<dbReference type="RefSeq" id="WP_322098031.1">
    <property type="nucleotide sequence ID" value="NZ_WLYK01000006.1"/>
</dbReference>